<keyword evidence="1" id="KW-0472">Membrane</keyword>
<dbReference type="RefSeq" id="WP_183971779.1">
    <property type="nucleotide sequence ID" value="NZ_JACIBY010000002.1"/>
</dbReference>
<keyword evidence="1" id="KW-1133">Transmembrane helix</keyword>
<keyword evidence="3" id="KW-1185">Reference proteome</keyword>
<dbReference type="Pfam" id="PF09919">
    <property type="entry name" value="DUF2149"/>
    <property type="match status" value="1"/>
</dbReference>
<keyword evidence="1" id="KW-0812">Transmembrane</keyword>
<name>A0A7W6EP55_9BACT</name>
<feature type="transmembrane region" description="Helical" evidence="1">
    <location>
        <begin position="24"/>
        <end position="44"/>
    </location>
</feature>
<proteinExistence type="predicted"/>
<evidence type="ECO:0000256" key="1">
    <source>
        <dbReference type="SAM" id="Phobius"/>
    </source>
</evidence>
<evidence type="ECO:0000313" key="3">
    <source>
        <dbReference type="Proteomes" id="UP000541352"/>
    </source>
</evidence>
<organism evidence="2 3">
    <name type="scientific">Runella defluvii</name>
    <dbReference type="NCBI Taxonomy" id="370973"/>
    <lineage>
        <taxon>Bacteria</taxon>
        <taxon>Pseudomonadati</taxon>
        <taxon>Bacteroidota</taxon>
        <taxon>Cytophagia</taxon>
        <taxon>Cytophagales</taxon>
        <taxon>Spirosomataceae</taxon>
        <taxon>Runella</taxon>
    </lineage>
</organism>
<dbReference type="InterPro" id="IPR018676">
    <property type="entry name" value="DUF2149"/>
</dbReference>
<dbReference type="AlphaFoldDB" id="A0A7W6EP55"/>
<gene>
    <name evidence="2" type="ORF">FHS57_000995</name>
</gene>
<dbReference type="EMBL" id="JACIBY010000002">
    <property type="protein sequence ID" value="MBB3837001.1"/>
    <property type="molecule type" value="Genomic_DNA"/>
</dbReference>
<comment type="caution">
    <text evidence="2">The sequence shown here is derived from an EMBL/GenBank/DDBJ whole genome shotgun (WGS) entry which is preliminary data.</text>
</comment>
<evidence type="ECO:0000313" key="2">
    <source>
        <dbReference type="EMBL" id="MBB3837001.1"/>
    </source>
</evidence>
<evidence type="ECO:0008006" key="4">
    <source>
        <dbReference type="Google" id="ProtNLM"/>
    </source>
</evidence>
<dbReference type="Proteomes" id="UP000541352">
    <property type="component" value="Unassembled WGS sequence"/>
</dbReference>
<protein>
    <recommendedName>
        <fullName evidence="4">DUF2149 domain-containing protein</fullName>
    </recommendedName>
</protein>
<sequence>MKPTRRRNLGLINGQGDDNNPLSIMANLFETGLVFALGFMVSLVSSMNLTDMLNPDAKVTVTTERKDGIQVLVKDGKKTTIRRMTKNIGEGEGHRLGVAYKLEDGSVIYVPENDEKQDSTQKNTQ</sequence>
<reference evidence="2 3" key="1">
    <citation type="submission" date="2020-08" db="EMBL/GenBank/DDBJ databases">
        <title>Genomic Encyclopedia of Type Strains, Phase IV (KMG-IV): sequencing the most valuable type-strain genomes for metagenomic binning, comparative biology and taxonomic classification.</title>
        <authorList>
            <person name="Goeker M."/>
        </authorList>
    </citation>
    <scope>NUCLEOTIDE SEQUENCE [LARGE SCALE GENOMIC DNA]</scope>
    <source>
        <strain evidence="2 3">DSM 17976</strain>
    </source>
</reference>
<accession>A0A7W6EP55</accession>